<protein>
    <submittedName>
        <fullName evidence="10">Meiotic attachment of telomere to nuclear envelope</fullName>
    </submittedName>
</protein>
<dbReference type="CDD" id="cd12286">
    <property type="entry name" value="RRM_Man1"/>
    <property type="match status" value="1"/>
</dbReference>
<dbReference type="GO" id="GO:0005637">
    <property type="term" value="C:nuclear inner membrane"/>
    <property type="evidence" value="ECO:0007669"/>
    <property type="project" value="UniProtKB-SubCell"/>
</dbReference>
<evidence type="ECO:0000256" key="6">
    <source>
        <dbReference type="ARBA" id="ARBA00023242"/>
    </source>
</evidence>
<dbReference type="GO" id="GO:0006998">
    <property type="term" value="P:nuclear envelope organization"/>
    <property type="evidence" value="ECO:0007669"/>
    <property type="project" value="TreeGrafter"/>
</dbReference>
<name>A0A9W9YVJ3_9CNID</name>
<dbReference type="Gene3D" id="1.10.10.1180">
    <property type="entry name" value="MAN1, winged-helix domain"/>
    <property type="match status" value="1"/>
</dbReference>
<dbReference type="InterPro" id="IPR003887">
    <property type="entry name" value="LEM_dom"/>
</dbReference>
<comment type="subcellular location">
    <subcellularLocation>
        <location evidence="1">Nucleus inner membrane</location>
        <topology evidence="1">Multi-pass membrane protein</topology>
    </subcellularLocation>
</comment>
<dbReference type="InterPro" id="IPR035979">
    <property type="entry name" value="RBD_domain_sf"/>
</dbReference>
<dbReference type="InterPro" id="IPR041885">
    <property type="entry name" value="MAN1_winged_helix_dom"/>
</dbReference>
<dbReference type="Gene3D" id="3.30.70.330">
    <property type="match status" value="1"/>
</dbReference>
<feature type="compositionally biased region" description="Polar residues" evidence="7">
    <location>
        <begin position="70"/>
        <end position="79"/>
    </location>
</feature>
<dbReference type="InterPro" id="IPR029123">
    <property type="entry name" value="RBM39_linker"/>
</dbReference>
<dbReference type="Pfam" id="PF15519">
    <property type="entry name" value="RBM39linker"/>
    <property type="match status" value="1"/>
</dbReference>
<dbReference type="GO" id="GO:0031490">
    <property type="term" value="F:chromatin DNA binding"/>
    <property type="evidence" value="ECO:0007669"/>
    <property type="project" value="TreeGrafter"/>
</dbReference>
<dbReference type="EMBL" id="MU826870">
    <property type="protein sequence ID" value="KAJ7370222.1"/>
    <property type="molecule type" value="Genomic_DNA"/>
</dbReference>
<feature type="compositionally biased region" description="Acidic residues" evidence="7">
    <location>
        <begin position="692"/>
        <end position="708"/>
    </location>
</feature>
<evidence type="ECO:0000256" key="1">
    <source>
        <dbReference type="ARBA" id="ARBA00004473"/>
    </source>
</evidence>
<dbReference type="Proteomes" id="UP001163046">
    <property type="component" value="Unassembled WGS sequence"/>
</dbReference>
<feature type="transmembrane region" description="Helical" evidence="8">
    <location>
        <begin position="245"/>
        <end position="263"/>
    </location>
</feature>
<feature type="compositionally biased region" description="Low complexity" evidence="7">
    <location>
        <begin position="59"/>
        <end position="69"/>
    </location>
</feature>
<evidence type="ECO:0000313" key="10">
    <source>
        <dbReference type="EMBL" id="KAJ7370222.1"/>
    </source>
</evidence>
<organism evidence="10 11">
    <name type="scientific">Desmophyllum pertusum</name>
    <dbReference type="NCBI Taxonomy" id="174260"/>
    <lineage>
        <taxon>Eukaryota</taxon>
        <taxon>Metazoa</taxon>
        <taxon>Cnidaria</taxon>
        <taxon>Anthozoa</taxon>
        <taxon>Hexacorallia</taxon>
        <taxon>Scleractinia</taxon>
        <taxon>Caryophylliina</taxon>
        <taxon>Caryophylliidae</taxon>
        <taxon>Desmophyllum</taxon>
    </lineage>
</organism>
<dbReference type="InterPro" id="IPR011015">
    <property type="entry name" value="LEM/LEM-like_dom_sf"/>
</dbReference>
<feature type="region of interest" description="Disordered" evidence="7">
    <location>
        <begin position="192"/>
        <end position="226"/>
    </location>
</feature>
<dbReference type="AlphaFoldDB" id="A0A9W9YVJ3"/>
<dbReference type="Gene3D" id="1.10.720.40">
    <property type="match status" value="1"/>
</dbReference>
<comment type="caution">
    <text evidence="10">The sequence shown here is derived from an EMBL/GenBank/DDBJ whole genome shotgun (WGS) entry which is preliminary data.</text>
</comment>
<dbReference type="PANTHER" id="PTHR13428">
    <property type="entry name" value="INNER NUCLEAR MEMBRANE PROTEIN MAN1 LEM DOMAIN CONTAINING PROTEIN"/>
    <property type="match status" value="1"/>
</dbReference>
<gene>
    <name evidence="10" type="primary">LEMD3</name>
    <name evidence="10" type="ORF">OS493_033567</name>
</gene>
<evidence type="ECO:0000256" key="7">
    <source>
        <dbReference type="SAM" id="MobiDB-lite"/>
    </source>
</evidence>
<keyword evidence="2" id="KW-0597">Phosphoprotein</keyword>
<feature type="compositionally biased region" description="Polar residues" evidence="7">
    <location>
        <begin position="204"/>
        <end position="219"/>
    </location>
</feature>
<feature type="domain" description="LEM" evidence="9">
    <location>
        <begin position="2"/>
        <end position="46"/>
    </location>
</feature>
<dbReference type="SUPFAM" id="SSF54928">
    <property type="entry name" value="RNA-binding domain, RBD"/>
    <property type="match status" value="1"/>
</dbReference>
<evidence type="ECO:0000256" key="3">
    <source>
        <dbReference type="ARBA" id="ARBA00022692"/>
    </source>
</evidence>
<dbReference type="InterPro" id="IPR034394">
    <property type="entry name" value="Man1_RRM"/>
</dbReference>
<feature type="region of interest" description="Disordered" evidence="7">
    <location>
        <begin position="676"/>
        <end position="708"/>
    </location>
</feature>
<evidence type="ECO:0000256" key="8">
    <source>
        <dbReference type="SAM" id="Phobius"/>
    </source>
</evidence>
<reference evidence="10" key="1">
    <citation type="submission" date="2023-01" db="EMBL/GenBank/DDBJ databases">
        <title>Genome assembly of the deep-sea coral Lophelia pertusa.</title>
        <authorList>
            <person name="Herrera S."/>
            <person name="Cordes E."/>
        </authorList>
    </citation>
    <scope>NUCLEOTIDE SEQUENCE</scope>
    <source>
        <strain evidence="10">USNM1676648</strain>
        <tissue evidence="10">Polyp</tissue>
    </source>
</reference>
<accession>A0A9W9YVJ3</accession>
<dbReference type="Pfam" id="PF03020">
    <property type="entry name" value="LEM"/>
    <property type="match status" value="1"/>
</dbReference>
<feature type="compositionally biased region" description="Polar residues" evidence="7">
    <location>
        <begin position="155"/>
        <end position="167"/>
    </location>
</feature>
<dbReference type="InterPro" id="IPR052277">
    <property type="entry name" value="INM_ESCRT-Associated"/>
</dbReference>
<evidence type="ECO:0000256" key="4">
    <source>
        <dbReference type="ARBA" id="ARBA00022989"/>
    </source>
</evidence>
<dbReference type="Pfam" id="PF09402">
    <property type="entry name" value="MSC"/>
    <property type="match status" value="1"/>
</dbReference>
<dbReference type="FunFam" id="1.10.10.1180:FF:000002">
    <property type="entry name" value="LEM domain-containing protein 2"/>
    <property type="match status" value="1"/>
</dbReference>
<evidence type="ECO:0000256" key="5">
    <source>
        <dbReference type="ARBA" id="ARBA00023136"/>
    </source>
</evidence>
<feature type="region of interest" description="Disordered" evidence="7">
    <location>
        <begin position="1"/>
        <end position="175"/>
    </location>
</feature>
<keyword evidence="3 8" id="KW-0812">Transmembrane</keyword>
<dbReference type="SMART" id="SM00540">
    <property type="entry name" value="LEM"/>
    <property type="match status" value="1"/>
</dbReference>
<proteinExistence type="predicted"/>
<dbReference type="SUPFAM" id="SSF63451">
    <property type="entry name" value="LEM domain"/>
    <property type="match status" value="1"/>
</dbReference>
<keyword evidence="6" id="KW-0539">Nucleus</keyword>
<dbReference type="OrthoDB" id="118234at2759"/>
<evidence type="ECO:0000259" key="9">
    <source>
        <dbReference type="PROSITE" id="PS50954"/>
    </source>
</evidence>
<dbReference type="InterPro" id="IPR018996">
    <property type="entry name" value="Man1/Src1-like_C"/>
</dbReference>
<keyword evidence="11" id="KW-1185">Reference proteome</keyword>
<dbReference type="GO" id="GO:0030514">
    <property type="term" value="P:negative regulation of BMP signaling pathway"/>
    <property type="evidence" value="ECO:0007669"/>
    <property type="project" value="TreeGrafter"/>
</dbReference>
<dbReference type="PROSITE" id="PS50954">
    <property type="entry name" value="LEM"/>
    <property type="match status" value="1"/>
</dbReference>
<evidence type="ECO:0000313" key="11">
    <source>
        <dbReference type="Proteomes" id="UP001163046"/>
    </source>
</evidence>
<dbReference type="FunFam" id="3.30.70.330:FF:000176">
    <property type="entry name" value="Inner nuclear membrane protein Man1"/>
    <property type="match status" value="1"/>
</dbReference>
<sequence>MAATDGNISDVDLRRQLKTFGEDVGPVTDTTRPFLLRKLKRLQKEPRGNQSSAEKPSPRRASQSRRSLPATSTRNQSPSRKLIGFSSDEEDAGESHSRTLADSSKLRGRRREGTTTANESPGRAKSKATTPTRRSSLRPREPSFIASVPDKTLDSTDGNNGEFSDSDGQVYRRPKSRTIGISNYLRSLKRERALDETESRSDTGHPSTSYENNEQSVTADPSLHERHAGAKRVKSSSFWSSTIKILFVISAVCMAVLLLYATFKSHSSENMISADLVKLAVCPSGYPLENSKEPTPDCVTLTNISKGYADLLFKKLIIKAGLFECQDPSTNNRNVSLGEFKKQIKDDNPSRKADDQTRIFKNTLELILKSDWKIRLFDKTNEETDVIANVTWIDTSVSSKPMLCRIREAMSRLAYLSFLIGFAIGGLMIAYFIVRQRWRREEEETRLMYQFVENIIDILREHHEASKTEKNLLPYLPIPHVRDMLIPPSDRQRLSKAWNRAVRFLSANESRIRVESQRIAGEDFEVWRWIHIATPKPHTPKLSLSGTKHGKYWQGQAFENFQSAVNPPVISPTPCLKIRNMFDPDVETEDGWHVMIQDAILEKCIENGGGVVHIAVDKSSSEGCVYVKCDTHHSAGLAFRSLHGCWFDGRLVAVKYLTLKRYHQRFPVALEATERLNPSGASPSSLITFDPNEAEDEEDINDSDTEVY</sequence>
<feature type="compositionally biased region" description="Basic and acidic residues" evidence="7">
    <location>
        <begin position="192"/>
        <end position="203"/>
    </location>
</feature>
<dbReference type="PANTHER" id="PTHR13428:SF12">
    <property type="entry name" value="INNER NUCLEAR MEMBRANE PROTEIN MAN1"/>
    <property type="match status" value="1"/>
</dbReference>
<evidence type="ECO:0000256" key="2">
    <source>
        <dbReference type="ARBA" id="ARBA00022553"/>
    </source>
</evidence>
<keyword evidence="4 8" id="KW-1133">Transmembrane helix</keyword>
<dbReference type="InterPro" id="IPR012677">
    <property type="entry name" value="Nucleotide-bd_a/b_plait_sf"/>
</dbReference>
<feature type="transmembrane region" description="Helical" evidence="8">
    <location>
        <begin position="413"/>
        <end position="434"/>
    </location>
</feature>
<dbReference type="CDD" id="cd12934">
    <property type="entry name" value="LEM"/>
    <property type="match status" value="1"/>
</dbReference>
<keyword evidence="5 8" id="KW-0472">Membrane</keyword>